<feature type="domain" description="Fungal-type protein kinase" evidence="2">
    <location>
        <begin position="398"/>
        <end position="717"/>
    </location>
</feature>
<dbReference type="SUPFAM" id="SSF56112">
    <property type="entry name" value="Protein kinase-like (PK-like)"/>
    <property type="match status" value="1"/>
</dbReference>
<dbReference type="GO" id="GO:0004672">
    <property type="term" value="F:protein kinase activity"/>
    <property type="evidence" value="ECO:0007669"/>
    <property type="project" value="InterPro"/>
</dbReference>
<dbReference type="InterPro" id="IPR008266">
    <property type="entry name" value="Tyr_kinase_AS"/>
</dbReference>
<feature type="compositionally biased region" description="Polar residues" evidence="1">
    <location>
        <begin position="512"/>
        <end position="534"/>
    </location>
</feature>
<feature type="region of interest" description="Disordered" evidence="1">
    <location>
        <begin position="933"/>
        <end position="967"/>
    </location>
</feature>
<dbReference type="AlphaFoldDB" id="A0A2G8S6P5"/>
<proteinExistence type="predicted"/>
<dbReference type="Proteomes" id="UP000230002">
    <property type="component" value="Unassembled WGS sequence"/>
</dbReference>
<dbReference type="Pfam" id="PF17667">
    <property type="entry name" value="Pkinase_fungal"/>
    <property type="match status" value="1"/>
</dbReference>
<dbReference type="Gene3D" id="1.10.510.10">
    <property type="entry name" value="Transferase(Phosphotransferase) domain 1"/>
    <property type="match status" value="1"/>
</dbReference>
<organism evidence="3 4">
    <name type="scientific">Ganoderma sinense ZZ0214-1</name>
    <dbReference type="NCBI Taxonomy" id="1077348"/>
    <lineage>
        <taxon>Eukaryota</taxon>
        <taxon>Fungi</taxon>
        <taxon>Dikarya</taxon>
        <taxon>Basidiomycota</taxon>
        <taxon>Agaricomycotina</taxon>
        <taxon>Agaricomycetes</taxon>
        <taxon>Polyporales</taxon>
        <taxon>Polyporaceae</taxon>
        <taxon>Ganoderma</taxon>
    </lineage>
</organism>
<feature type="compositionally biased region" description="Polar residues" evidence="1">
    <location>
        <begin position="1"/>
        <end position="17"/>
    </location>
</feature>
<protein>
    <recommendedName>
        <fullName evidence="2">Fungal-type protein kinase domain-containing protein</fullName>
    </recommendedName>
</protein>
<dbReference type="PROSITE" id="PS00109">
    <property type="entry name" value="PROTEIN_KINASE_TYR"/>
    <property type="match status" value="1"/>
</dbReference>
<dbReference type="PANTHER" id="PTHR38248">
    <property type="entry name" value="FUNK1 6"/>
    <property type="match status" value="1"/>
</dbReference>
<dbReference type="InterPro" id="IPR011009">
    <property type="entry name" value="Kinase-like_dom_sf"/>
</dbReference>
<evidence type="ECO:0000256" key="1">
    <source>
        <dbReference type="SAM" id="MobiDB-lite"/>
    </source>
</evidence>
<accession>A0A2G8S6P5</accession>
<dbReference type="EMBL" id="AYKW01000022">
    <property type="protein sequence ID" value="PIL29449.1"/>
    <property type="molecule type" value="Genomic_DNA"/>
</dbReference>
<evidence type="ECO:0000259" key="2">
    <source>
        <dbReference type="Pfam" id="PF17667"/>
    </source>
</evidence>
<sequence>MVAHKQPQSDNVHSSPASVRHYQTRDHSRNNPHLSVKHNAPTDRQNMMSDAMNTSIPLLFENMMKTYFPESIDSDGFDDAFPEDKIRRIHAKLDEALKPRAADSTDKRRKEKIMSETWLEVDTAETLCPGYSLNISENHPDNADPKGLKIDGAMISTLFKDAIKKNRPNYDLDDLAIEFKSGGTENDAWDDRAKKNVESMADTRFKVRGQLMSYGERHFYFQHRTGLFMLFVNGGEFRVIRWDRSGCIVTEALNYIESPDHTKKLLRFLYAYSQATPEQRGIDTTATRLSRDSCGWQWMQKLAAAHAKDLDYTDGTVLESVPEGFVIKATRDADDSPLFASNVLAADPTATMGFADFSSLGDTSSMVTPVFKYVRDLFRESIPETWTCYSLKVCGRDYLVGKPTFAPHGLVGRGTRGYVALEWKTQRFVFLKDAWRPFYDGVDPEGDTLQILNAAHLPFVPMLVCHEDVDKGNQETHASEYSATGTKKPDVFGGQKQEDRPIAPLPSRPKASRSQRATATSGGSTPALPTSDGQHSLDGTGVSQSSDARSSGTGRSGGKRARSQTKDPVEILDGTGLRHLTHYRIVVAQVCLPSTAFTSGIQLVRLLWNCIDTHGDAVEQCNILHRDVSVGNILILPIIDINVNEMNEESISVVWGGLLGDWELAKKCPDGNEQPKARQPHRTGTWYYMSVYSVQNPSIPVSIPDELESFLHVLLYLAIRYLRSDLQSPGIYIDDYFLASGKGQDGSILCGALKRQVVTKGELVFNDEPFNFLSVPQPSSESLHDGPPIVNSPPPSPLNPLIEDLLSHFKALYAVRKYDAEVKARQLQPAVKPLPSLLDTINSPPASGNDAKNRLLKMRHKFGDAQTRAMAAPQAIKVRSATAPELKEPSDEEKKKATSLATHQYLRDLFFSYLEVESAWPSEDYVGDQLKGYVRSDTTKRPRLEGTTPMPPIPEAEDVSAQPGSAA</sequence>
<feature type="region of interest" description="Disordered" evidence="1">
    <location>
        <begin position="474"/>
        <end position="570"/>
    </location>
</feature>
<dbReference type="InterPro" id="IPR040976">
    <property type="entry name" value="Pkinase_fungal"/>
</dbReference>
<comment type="caution">
    <text evidence="3">The sequence shown here is derived from an EMBL/GenBank/DDBJ whole genome shotgun (WGS) entry which is preliminary data.</text>
</comment>
<name>A0A2G8S6P5_9APHY</name>
<dbReference type="PANTHER" id="PTHR38248:SF2">
    <property type="entry name" value="FUNK1 11"/>
    <property type="match status" value="1"/>
</dbReference>
<evidence type="ECO:0000313" key="3">
    <source>
        <dbReference type="EMBL" id="PIL29449.1"/>
    </source>
</evidence>
<evidence type="ECO:0000313" key="4">
    <source>
        <dbReference type="Proteomes" id="UP000230002"/>
    </source>
</evidence>
<dbReference type="OrthoDB" id="2749390at2759"/>
<feature type="region of interest" description="Disordered" evidence="1">
    <location>
        <begin position="1"/>
        <end position="47"/>
    </location>
</feature>
<keyword evidence="4" id="KW-1185">Reference proteome</keyword>
<reference evidence="3 4" key="1">
    <citation type="journal article" date="2015" name="Sci. Rep.">
        <title>Chromosome-level genome map provides insights into diverse defense mechanisms in the medicinal fungus Ganoderma sinense.</title>
        <authorList>
            <person name="Zhu Y."/>
            <person name="Xu J."/>
            <person name="Sun C."/>
            <person name="Zhou S."/>
            <person name="Xu H."/>
            <person name="Nelson D.R."/>
            <person name="Qian J."/>
            <person name="Song J."/>
            <person name="Luo H."/>
            <person name="Xiang L."/>
            <person name="Li Y."/>
            <person name="Xu Z."/>
            <person name="Ji A."/>
            <person name="Wang L."/>
            <person name="Lu S."/>
            <person name="Hayward A."/>
            <person name="Sun W."/>
            <person name="Li X."/>
            <person name="Schwartz D.C."/>
            <person name="Wang Y."/>
            <person name="Chen S."/>
        </authorList>
    </citation>
    <scope>NUCLEOTIDE SEQUENCE [LARGE SCALE GENOMIC DNA]</scope>
    <source>
        <strain evidence="3 4">ZZ0214-1</strain>
    </source>
</reference>
<gene>
    <name evidence="3" type="ORF">GSI_08391</name>
</gene>